<dbReference type="PANTHER" id="PTHR10566:SF113">
    <property type="entry name" value="PROTEIN ACTIVITY OF BC1 COMPLEX KINASE 7, CHLOROPLASTIC"/>
    <property type="match status" value="1"/>
</dbReference>
<gene>
    <name evidence="4" type="ORF">Tfer_0980</name>
</gene>
<dbReference type="Proteomes" id="UP000037175">
    <property type="component" value="Unassembled WGS sequence"/>
</dbReference>
<keyword evidence="2" id="KW-0472">Membrane</keyword>
<dbReference type="AlphaFoldDB" id="A0A0L6W5Q9"/>
<feature type="transmembrane region" description="Helical" evidence="2">
    <location>
        <begin position="503"/>
        <end position="530"/>
    </location>
</feature>
<dbReference type="InterPro" id="IPR011009">
    <property type="entry name" value="Kinase-like_dom_sf"/>
</dbReference>
<comment type="caution">
    <text evidence="4">The sequence shown here is derived from an EMBL/GenBank/DDBJ whole genome shotgun (WGS) entry which is preliminary data.</text>
</comment>
<reference evidence="5" key="1">
    <citation type="submission" date="2015-07" db="EMBL/GenBank/DDBJ databases">
        <title>Complete Genome of Thermincola ferriacetica strain Z-0001T.</title>
        <authorList>
            <person name="Lusk B."/>
            <person name="Badalamenti J.P."/>
            <person name="Parameswaran P."/>
            <person name="Bond D.R."/>
            <person name="Torres C.I."/>
        </authorList>
    </citation>
    <scope>NUCLEOTIDE SEQUENCE [LARGE SCALE GENOMIC DNA]</scope>
    <source>
        <strain evidence="5">Z-0001</strain>
    </source>
</reference>
<dbReference type="InterPro" id="IPR050154">
    <property type="entry name" value="UbiB_kinase"/>
</dbReference>
<dbReference type="SUPFAM" id="SSF56112">
    <property type="entry name" value="Protein kinase-like (PK-like)"/>
    <property type="match status" value="1"/>
</dbReference>
<evidence type="ECO:0000313" key="4">
    <source>
        <dbReference type="EMBL" id="KNZ70414.1"/>
    </source>
</evidence>
<sequence length="534" mass="60438">MDTNNQRAGQLKSEKQRLKEIVSVFLKHGLKNGIANPVQLRLALEELGPTFIKIGQMLSMRPDIIPQAYIKEFQKLQDDVKPERYEVIREIIEHELKRPIEELFLSFAEEPIACASLAVVHPAVLKNGDRVVVKIQRPGARETMLKDIALLRRITRFIKYAPQAEVLDLDEAAGELWRAANKELDFQQEAHNIKKFYEYNRDVAYITCPRVFEEYTTREVLVMERVEGIPIAHLEQLAAEGYDLRDVAVKLADNYLKQIFEDGFFHADPHPGNILVREGKIVYLDFGMMGVLDKSLLEKFNSLIYGIATGNVEAMQKDVLRIGIKKGSIDTRKLYSDIEQIYNNYIVTSLHEIDVPQMMEEIFKACRKNNIAIPADLVMMAKGLVTIEGLVARLAPEINIMDLALPYARRYILSKRNIKQDLTRQLENFYTLTKSGAKLPVRLLELINGALAGKIRVQMEHTNLDEALNKLNKMVNRLVFGLVLSSLVIGSSIVINANVGPKIYGISVFGLVGFLGAAVMGTWLLISILYSGKM</sequence>
<keyword evidence="5" id="KW-1185">Reference proteome</keyword>
<evidence type="ECO:0000313" key="5">
    <source>
        <dbReference type="Proteomes" id="UP000037175"/>
    </source>
</evidence>
<organism evidence="4 5">
    <name type="scientific">Thermincola ferriacetica</name>
    <dbReference type="NCBI Taxonomy" id="281456"/>
    <lineage>
        <taxon>Bacteria</taxon>
        <taxon>Bacillati</taxon>
        <taxon>Bacillota</taxon>
        <taxon>Clostridia</taxon>
        <taxon>Eubacteriales</taxon>
        <taxon>Thermincolaceae</taxon>
        <taxon>Thermincola</taxon>
    </lineage>
</organism>
<name>A0A0L6W5Q9_9FIRM</name>
<dbReference type="InterPro" id="IPR004147">
    <property type="entry name" value="ABC1_dom"/>
</dbReference>
<evidence type="ECO:0000259" key="3">
    <source>
        <dbReference type="Pfam" id="PF03109"/>
    </source>
</evidence>
<dbReference type="CDD" id="cd05121">
    <property type="entry name" value="ABC1_ADCK3-like"/>
    <property type="match status" value="1"/>
</dbReference>
<keyword evidence="2" id="KW-1133">Transmembrane helix</keyword>
<accession>A0A0L6W5Q9</accession>
<feature type="transmembrane region" description="Helical" evidence="2">
    <location>
        <begin position="478"/>
        <end position="497"/>
    </location>
</feature>
<proteinExistence type="inferred from homology"/>
<dbReference type="EMBL" id="LGTE01000004">
    <property type="protein sequence ID" value="KNZ70414.1"/>
    <property type="molecule type" value="Genomic_DNA"/>
</dbReference>
<dbReference type="Pfam" id="PF03109">
    <property type="entry name" value="ABC1"/>
    <property type="match status" value="1"/>
</dbReference>
<evidence type="ECO:0000256" key="2">
    <source>
        <dbReference type="SAM" id="Phobius"/>
    </source>
</evidence>
<comment type="similarity">
    <text evidence="1">Belongs to the protein kinase superfamily. ADCK protein kinase family.</text>
</comment>
<evidence type="ECO:0000256" key="1">
    <source>
        <dbReference type="ARBA" id="ARBA00009670"/>
    </source>
</evidence>
<feature type="domain" description="ABC1 atypical kinase-like" evidence="3">
    <location>
        <begin position="75"/>
        <end position="317"/>
    </location>
</feature>
<keyword evidence="2" id="KW-0812">Transmembrane</keyword>
<dbReference type="PANTHER" id="PTHR10566">
    <property type="entry name" value="CHAPERONE-ACTIVITY OF BC1 COMPLEX CABC1 -RELATED"/>
    <property type="match status" value="1"/>
</dbReference>
<protein>
    <submittedName>
        <fullName evidence="4">ABC transporter</fullName>
    </submittedName>
</protein>